<dbReference type="InterPro" id="IPR000914">
    <property type="entry name" value="SBP_5_dom"/>
</dbReference>
<proteinExistence type="predicted"/>
<evidence type="ECO:0000313" key="5">
    <source>
        <dbReference type="Proteomes" id="UP000594586"/>
    </source>
</evidence>
<feature type="region of interest" description="Disordered" evidence="1">
    <location>
        <begin position="533"/>
        <end position="556"/>
    </location>
</feature>
<dbReference type="Proteomes" id="UP000594586">
    <property type="component" value="Chromosome"/>
</dbReference>
<dbReference type="AlphaFoldDB" id="A0A7T0PGK7"/>
<dbReference type="InterPro" id="IPR039424">
    <property type="entry name" value="SBP_5"/>
</dbReference>
<dbReference type="Pfam" id="PF00496">
    <property type="entry name" value="SBP_bac_5"/>
    <property type="match status" value="1"/>
</dbReference>
<organism evidence="4 5">
    <name type="scientific">Corynebacterium qintianiae</name>
    <dbReference type="NCBI Taxonomy" id="2709392"/>
    <lineage>
        <taxon>Bacteria</taxon>
        <taxon>Bacillati</taxon>
        <taxon>Actinomycetota</taxon>
        <taxon>Actinomycetes</taxon>
        <taxon>Mycobacteriales</taxon>
        <taxon>Corynebacteriaceae</taxon>
        <taxon>Corynebacterium</taxon>
    </lineage>
</organism>
<dbReference type="GO" id="GO:0015833">
    <property type="term" value="P:peptide transport"/>
    <property type="evidence" value="ECO:0007669"/>
    <property type="project" value="TreeGrafter"/>
</dbReference>
<accession>A0A7T0PGK7</accession>
<dbReference type="PANTHER" id="PTHR30290">
    <property type="entry name" value="PERIPLASMIC BINDING COMPONENT OF ABC TRANSPORTER"/>
    <property type="match status" value="1"/>
</dbReference>
<evidence type="ECO:0000313" key="4">
    <source>
        <dbReference type="EMBL" id="QPK83957.1"/>
    </source>
</evidence>
<name>A0A7T0PGK7_9CORY</name>
<keyword evidence="5" id="KW-1185">Reference proteome</keyword>
<dbReference type="Gene3D" id="3.90.76.10">
    <property type="entry name" value="Dipeptide-binding Protein, Domain 1"/>
    <property type="match status" value="1"/>
</dbReference>
<feature type="signal peptide" evidence="2">
    <location>
        <begin position="1"/>
        <end position="26"/>
    </location>
</feature>
<dbReference type="PROSITE" id="PS51257">
    <property type="entry name" value="PROKAR_LIPOPROTEIN"/>
    <property type="match status" value="1"/>
</dbReference>
<reference evidence="4 5" key="1">
    <citation type="submission" date="2020-11" db="EMBL/GenBank/DDBJ databases">
        <title>Corynebacterium sp. MC1420.</title>
        <authorList>
            <person name="Zhou J."/>
        </authorList>
    </citation>
    <scope>NUCLEOTIDE SEQUENCE [LARGE SCALE GENOMIC DNA]</scope>
    <source>
        <strain evidence="4 5">MC1420</strain>
    </source>
</reference>
<gene>
    <name evidence="4" type="ORF">G7Y29_03990</name>
</gene>
<evidence type="ECO:0000256" key="2">
    <source>
        <dbReference type="SAM" id="SignalP"/>
    </source>
</evidence>
<dbReference type="GO" id="GO:1904680">
    <property type="term" value="F:peptide transmembrane transporter activity"/>
    <property type="evidence" value="ECO:0007669"/>
    <property type="project" value="TreeGrafter"/>
</dbReference>
<evidence type="ECO:0000256" key="1">
    <source>
        <dbReference type="SAM" id="MobiDB-lite"/>
    </source>
</evidence>
<dbReference type="SUPFAM" id="SSF53850">
    <property type="entry name" value="Periplasmic binding protein-like II"/>
    <property type="match status" value="1"/>
</dbReference>
<feature type="chain" id="PRO_5032619637" evidence="2">
    <location>
        <begin position="27"/>
        <end position="556"/>
    </location>
</feature>
<dbReference type="Gene3D" id="3.40.190.10">
    <property type="entry name" value="Periplasmic binding protein-like II"/>
    <property type="match status" value="1"/>
</dbReference>
<protein>
    <submittedName>
        <fullName evidence="4">ABC transporter family substrate-binding protein</fullName>
    </submittedName>
</protein>
<dbReference type="EMBL" id="CP064955">
    <property type="protein sequence ID" value="QPK83957.1"/>
    <property type="molecule type" value="Genomic_DNA"/>
</dbReference>
<sequence>MDRRTSRRAVAAAVAVCVASGAVSCAARPGPPPLVQQEEIEQLDPAATPTTSAQAPARKSRTQIQVGAEPLRAGLNPHLLSDDTSLVQSIAELALPSAYDDGVRDPSVIEGATVLATSPDAMTVRYVIRPEAQWSDGTPLTGADFVYLWRGMSTTPGVIGPAAYQAISAVRVTGPAGKTVDVDFSERIRDWQGLFSALLPSHLLAADASDFASAAGETLPASAGRFMVQSVDRGRGTITLNRNDRFWGADPARVDVLTINAVRGTTQIADQLRSQQLGFVDTIPDETTRDVFDLIPETQVRPVDGPRTLGVTLSSTSPLLRDIDAREELRSLIDVPLIARLAAGRSSELAVAEHTPVTGQAPALLQQRVTESRPLRVAADPADPESAAAARSLVDLLEQRGVSARVVSTDMQSIVSTGLPSGAVDAVVHWDTGADSSNELASRIMCPHDDYRAGNLSGLCGPETEALAHDILAGRARGGEARGTVDNALRGAAVWVPLMHERRILALGTGIVGPDADVMNWESGLSTAASWRVGEGGGAGATTTTVPAGQEEPAQQ</sequence>
<dbReference type="Gene3D" id="3.10.105.10">
    <property type="entry name" value="Dipeptide-binding Protein, Domain 3"/>
    <property type="match status" value="1"/>
</dbReference>
<keyword evidence="2" id="KW-0732">Signal</keyword>
<dbReference type="PANTHER" id="PTHR30290:SF65">
    <property type="entry name" value="MONOACYL PHOSPHATIDYLINOSITOL TETRAMANNOSIDE-BINDING PROTEIN LPQW-RELATED"/>
    <property type="match status" value="1"/>
</dbReference>
<feature type="domain" description="Solute-binding protein family 5" evidence="3">
    <location>
        <begin position="116"/>
        <end position="368"/>
    </location>
</feature>
<dbReference type="CDD" id="cd08501">
    <property type="entry name" value="PBP2_Lpqw"/>
    <property type="match status" value="1"/>
</dbReference>
<dbReference type="KEGG" id="cqn:G7Y29_03990"/>
<evidence type="ECO:0000259" key="3">
    <source>
        <dbReference type="Pfam" id="PF00496"/>
    </source>
</evidence>